<dbReference type="KEGG" id="avu:BK816_02450"/>
<evidence type="ECO:0000256" key="2">
    <source>
        <dbReference type="ARBA" id="ARBA00008873"/>
    </source>
</evidence>
<dbReference type="Proteomes" id="UP000176288">
    <property type="component" value="Chromosome"/>
</dbReference>
<keyword evidence="12" id="KW-1185">Reference proteome</keyword>
<keyword evidence="3" id="KW-0813">Transport</keyword>
<reference evidence="11 12" key="1">
    <citation type="submission" date="2016-10" db="EMBL/GenBank/DDBJ databases">
        <title>Actinomyces aegypiusis sp. nov., isolated from the Aegypius monachus in Qinghai Tibet Plateau China.</title>
        <authorList>
            <person name="Wang Y."/>
        </authorList>
    </citation>
    <scope>NUCLEOTIDE SEQUENCE [LARGE SCALE GENOMIC DNA]</scope>
    <source>
        <strain evidence="11 12">VUL4_3</strain>
    </source>
</reference>
<feature type="transmembrane region" description="Helical" evidence="8">
    <location>
        <begin position="68"/>
        <end position="91"/>
    </location>
</feature>
<evidence type="ECO:0000313" key="12">
    <source>
        <dbReference type="Proteomes" id="UP000176288"/>
    </source>
</evidence>
<feature type="domain" description="Cation efflux protein transmembrane" evidence="9">
    <location>
        <begin position="1"/>
        <end position="192"/>
    </location>
</feature>
<dbReference type="Gene3D" id="1.20.1510.10">
    <property type="entry name" value="Cation efflux protein transmembrane domain"/>
    <property type="match status" value="1"/>
</dbReference>
<dbReference type="NCBIfam" id="TIGR01297">
    <property type="entry name" value="CDF"/>
    <property type="match status" value="1"/>
</dbReference>
<evidence type="ECO:0000256" key="1">
    <source>
        <dbReference type="ARBA" id="ARBA00004141"/>
    </source>
</evidence>
<feature type="transmembrane region" description="Helical" evidence="8">
    <location>
        <begin position="135"/>
        <end position="160"/>
    </location>
</feature>
<evidence type="ECO:0000256" key="6">
    <source>
        <dbReference type="ARBA" id="ARBA00023065"/>
    </source>
</evidence>
<comment type="similarity">
    <text evidence="2">Belongs to the cation diffusion facilitator (CDF) transporter (TC 2.A.4) family. SLC30A subfamily.</text>
</comment>
<evidence type="ECO:0000256" key="8">
    <source>
        <dbReference type="SAM" id="Phobius"/>
    </source>
</evidence>
<dbReference type="InterPro" id="IPR002524">
    <property type="entry name" value="Cation_efflux"/>
</dbReference>
<dbReference type="InterPro" id="IPR050681">
    <property type="entry name" value="CDF/SLC30A"/>
</dbReference>
<evidence type="ECO:0000259" key="10">
    <source>
        <dbReference type="Pfam" id="PF16916"/>
    </source>
</evidence>
<dbReference type="InterPro" id="IPR058533">
    <property type="entry name" value="Cation_efflux_TM"/>
</dbReference>
<sequence>MWAALLVTILILVAELLGAVFTESLALAADAGHMAVDSSGLIVALVAAHLMTRPRSDRFTWGLARSEVLAAALQAGMLIVISFLVAWEAIVRFWQPEPLLPKPMLIIGVIGLLANAISLAILAGGRHESLNMKAAFLEVANDAFGSLAVIIAAIFAWTLGWNQADSWASLIIVVLMVPRAGLLLKNAVAILLEATPSELDLPSIRQHLLEVDGVETVHDLHISTIQTGTYALTAHIGTSAQTMTEQSRVLHQLEACARHHHPVALAHTTFQLEPVAHEAHEEIRH</sequence>
<dbReference type="PANTHER" id="PTHR11562:SF17">
    <property type="entry name" value="RE54080P-RELATED"/>
    <property type="match status" value="1"/>
</dbReference>
<keyword evidence="6" id="KW-0406">Ion transport</keyword>
<dbReference type="STRING" id="1912795.BK816_02450"/>
<evidence type="ECO:0000313" key="11">
    <source>
        <dbReference type="EMBL" id="AOZ73428.1"/>
    </source>
</evidence>
<dbReference type="Pfam" id="PF16916">
    <property type="entry name" value="ZT_dimer"/>
    <property type="match status" value="1"/>
</dbReference>
<feature type="transmembrane region" description="Helical" evidence="8">
    <location>
        <begin position="34"/>
        <end position="52"/>
    </location>
</feature>
<proteinExistence type="inferred from homology"/>
<dbReference type="EMBL" id="CP017812">
    <property type="protein sequence ID" value="AOZ73428.1"/>
    <property type="molecule type" value="Genomic_DNA"/>
</dbReference>
<keyword evidence="5 8" id="KW-1133">Transmembrane helix</keyword>
<gene>
    <name evidence="11" type="ORF">BK816_02450</name>
</gene>
<dbReference type="AlphaFoldDB" id="A0A1D9MMF2"/>
<dbReference type="InterPro" id="IPR027469">
    <property type="entry name" value="Cation_efflux_TMD_sf"/>
</dbReference>
<evidence type="ECO:0000256" key="7">
    <source>
        <dbReference type="ARBA" id="ARBA00023136"/>
    </source>
</evidence>
<organism evidence="11 12">
    <name type="scientific">Boudabousia tangfeifanii</name>
    <dbReference type="NCBI Taxonomy" id="1912795"/>
    <lineage>
        <taxon>Bacteria</taxon>
        <taxon>Bacillati</taxon>
        <taxon>Actinomycetota</taxon>
        <taxon>Actinomycetes</taxon>
        <taxon>Actinomycetales</taxon>
        <taxon>Actinomycetaceae</taxon>
        <taxon>Boudabousia</taxon>
    </lineage>
</organism>
<evidence type="ECO:0000256" key="4">
    <source>
        <dbReference type="ARBA" id="ARBA00022692"/>
    </source>
</evidence>
<feature type="transmembrane region" description="Helical" evidence="8">
    <location>
        <begin position="103"/>
        <end position="123"/>
    </location>
</feature>
<keyword evidence="4 8" id="KW-0812">Transmembrane</keyword>
<dbReference type="GO" id="GO:0005385">
    <property type="term" value="F:zinc ion transmembrane transporter activity"/>
    <property type="evidence" value="ECO:0007669"/>
    <property type="project" value="TreeGrafter"/>
</dbReference>
<evidence type="ECO:0000259" key="9">
    <source>
        <dbReference type="Pfam" id="PF01545"/>
    </source>
</evidence>
<feature type="transmembrane region" description="Helical" evidence="8">
    <location>
        <begin position="166"/>
        <end position="184"/>
    </location>
</feature>
<accession>A0A1D9MMF2</accession>
<feature type="domain" description="Cation efflux protein cytoplasmic" evidence="10">
    <location>
        <begin position="196"/>
        <end position="274"/>
    </location>
</feature>
<dbReference type="SUPFAM" id="SSF161111">
    <property type="entry name" value="Cation efflux protein transmembrane domain-like"/>
    <property type="match status" value="1"/>
</dbReference>
<dbReference type="PANTHER" id="PTHR11562">
    <property type="entry name" value="CATION EFFLUX PROTEIN/ ZINC TRANSPORTER"/>
    <property type="match status" value="1"/>
</dbReference>
<name>A0A1D9MMF2_9ACTO</name>
<keyword evidence="7 8" id="KW-0472">Membrane</keyword>
<dbReference type="SUPFAM" id="SSF160240">
    <property type="entry name" value="Cation efflux protein cytoplasmic domain-like"/>
    <property type="match status" value="1"/>
</dbReference>
<comment type="subcellular location">
    <subcellularLocation>
        <location evidence="1">Membrane</location>
        <topology evidence="1">Multi-pass membrane protein</topology>
    </subcellularLocation>
</comment>
<dbReference type="GO" id="GO:0005886">
    <property type="term" value="C:plasma membrane"/>
    <property type="evidence" value="ECO:0007669"/>
    <property type="project" value="TreeGrafter"/>
</dbReference>
<dbReference type="Pfam" id="PF01545">
    <property type="entry name" value="Cation_efflux"/>
    <property type="match status" value="1"/>
</dbReference>
<protein>
    <submittedName>
        <fullName evidence="11">Cation transporter</fullName>
    </submittedName>
</protein>
<dbReference type="InterPro" id="IPR036837">
    <property type="entry name" value="Cation_efflux_CTD_sf"/>
</dbReference>
<dbReference type="InterPro" id="IPR027470">
    <property type="entry name" value="Cation_efflux_CTD"/>
</dbReference>
<evidence type="ECO:0000256" key="5">
    <source>
        <dbReference type="ARBA" id="ARBA00022989"/>
    </source>
</evidence>
<evidence type="ECO:0000256" key="3">
    <source>
        <dbReference type="ARBA" id="ARBA00022448"/>
    </source>
</evidence>